<dbReference type="EMBL" id="CADCWO010000002">
    <property type="protein sequence ID" value="CAA9552261.1"/>
    <property type="molecule type" value="Genomic_DNA"/>
</dbReference>
<protein>
    <submittedName>
        <fullName evidence="1">Uncharacterized protein</fullName>
    </submittedName>
</protein>
<feature type="non-terminal residue" evidence="1">
    <location>
        <position position="1"/>
    </location>
</feature>
<feature type="non-terminal residue" evidence="1">
    <location>
        <position position="39"/>
    </location>
</feature>
<reference evidence="1" key="1">
    <citation type="submission" date="2020-02" db="EMBL/GenBank/DDBJ databases">
        <authorList>
            <person name="Meier V. D."/>
        </authorList>
    </citation>
    <scope>NUCLEOTIDE SEQUENCE</scope>
    <source>
        <strain evidence="1">AVDCRST_MAG81</strain>
    </source>
</reference>
<organism evidence="1">
    <name type="scientific">uncultured Synechococcales cyanobacterium</name>
    <dbReference type="NCBI Taxonomy" id="1936017"/>
    <lineage>
        <taxon>Bacteria</taxon>
        <taxon>Bacillati</taxon>
        <taxon>Cyanobacteriota</taxon>
        <taxon>Cyanophyceae</taxon>
        <taxon>Synechococcales</taxon>
        <taxon>environmental samples</taxon>
    </lineage>
</organism>
<name>A0A6J4UJ53_9CYAN</name>
<gene>
    <name evidence="1" type="ORF">AVDCRST_MAG81-235</name>
</gene>
<evidence type="ECO:0000313" key="1">
    <source>
        <dbReference type="EMBL" id="CAA9552261.1"/>
    </source>
</evidence>
<accession>A0A6J4UJ53</accession>
<sequence length="39" mass="4510">WRMSSALVKMMNISTDCDQLSGKDWSLISFMNHNCSDRT</sequence>
<proteinExistence type="predicted"/>
<dbReference type="AlphaFoldDB" id="A0A6J4UJ53"/>